<organism evidence="1 2">
    <name type="scientific">Clavelina lepadiformis</name>
    <name type="common">Light-bulb sea squirt</name>
    <name type="synonym">Ascidia lepadiformis</name>
    <dbReference type="NCBI Taxonomy" id="159417"/>
    <lineage>
        <taxon>Eukaryota</taxon>
        <taxon>Metazoa</taxon>
        <taxon>Chordata</taxon>
        <taxon>Tunicata</taxon>
        <taxon>Ascidiacea</taxon>
        <taxon>Aplousobranchia</taxon>
        <taxon>Clavelinidae</taxon>
        <taxon>Clavelina</taxon>
    </lineage>
</organism>
<protein>
    <submittedName>
        <fullName evidence="1">Uncharacterized protein</fullName>
    </submittedName>
</protein>
<evidence type="ECO:0000313" key="2">
    <source>
        <dbReference type="Proteomes" id="UP001642483"/>
    </source>
</evidence>
<dbReference type="EMBL" id="CAWYQH010000141">
    <property type="protein sequence ID" value="CAK8694202.1"/>
    <property type="molecule type" value="Genomic_DNA"/>
</dbReference>
<gene>
    <name evidence="1" type="ORF">CVLEPA_LOCUS27591</name>
</gene>
<evidence type="ECO:0000313" key="1">
    <source>
        <dbReference type="EMBL" id="CAK8694202.1"/>
    </source>
</evidence>
<comment type="caution">
    <text evidence="1">The sequence shown here is derived from an EMBL/GenBank/DDBJ whole genome shotgun (WGS) entry which is preliminary data.</text>
</comment>
<name>A0ABP0GR70_CLALP</name>
<accession>A0ABP0GR70</accession>
<proteinExistence type="predicted"/>
<reference evidence="1 2" key="1">
    <citation type="submission" date="2024-02" db="EMBL/GenBank/DDBJ databases">
        <authorList>
            <person name="Daric V."/>
            <person name="Darras S."/>
        </authorList>
    </citation>
    <scope>NUCLEOTIDE SEQUENCE [LARGE SCALE GENOMIC DNA]</scope>
</reference>
<dbReference type="Proteomes" id="UP001642483">
    <property type="component" value="Unassembled WGS sequence"/>
</dbReference>
<sequence>MPDVYIYDGTNNVKVPASEVARMSRQNNFDFKEYNLLENNLHFSQQSDRSNGIPLQSNKDGLSRALDNGKPVFLYKSPSSSCVVQ</sequence>
<keyword evidence="2" id="KW-1185">Reference proteome</keyword>